<protein>
    <submittedName>
        <fullName evidence="2">Uncharacterized protein</fullName>
    </submittedName>
</protein>
<proteinExistence type="predicted"/>
<feature type="region of interest" description="Disordered" evidence="1">
    <location>
        <begin position="68"/>
        <end position="100"/>
    </location>
</feature>
<evidence type="ECO:0000256" key="1">
    <source>
        <dbReference type="SAM" id="MobiDB-lite"/>
    </source>
</evidence>
<comment type="caution">
    <text evidence="2">The sequence shown here is derived from an EMBL/GenBank/DDBJ whole genome shotgun (WGS) entry which is preliminary data.</text>
</comment>
<keyword evidence="3" id="KW-1185">Reference proteome</keyword>
<dbReference type="EMBL" id="BAAABW010000039">
    <property type="protein sequence ID" value="GAA0378029.1"/>
    <property type="molecule type" value="Genomic_DNA"/>
</dbReference>
<feature type="region of interest" description="Disordered" evidence="1">
    <location>
        <begin position="1"/>
        <end position="21"/>
    </location>
</feature>
<sequence length="128" mass="13374">MPVWPGTAVTAAGPTIPPRAEGDDGIEWAIRAILDAPSHISPPMGRVSSCTVVLRAYIKKTAQDVRDAAGALPADDPRRAAAESSAEEGLHRVNELGPGSGLRSAFDYARGLALSAQALRDHRAELAP</sequence>
<accession>A0ABP3HTE2</accession>
<dbReference type="InterPro" id="IPR046300">
    <property type="entry name" value="DUF6415"/>
</dbReference>
<reference evidence="3" key="1">
    <citation type="journal article" date="2019" name="Int. J. Syst. Evol. Microbiol.">
        <title>The Global Catalogue of Microorganisms (GCM) 10K type strain sequencing project: providing services to taxonomists for standard genome sequencing and annotation.</title>
        <authorList>
            <consortium name="The Broad Institute Genomics Platform"/>
            <consortium name="The Broad Institute Genome Sequencing Center for Infectious Disease"/>
            <person name="Wu L."/>
            <person name="Ma J."/>
        </authorList>
    </citation>
    <scope>NUCLEOTIDE SEQUENCE [LARGE SCALE GENOMIC DNA]</scope>
    <source>
        <strain evidence="3">JCM 4565</strain>
    </source>
</reference>
<dbReference type="Pfam" id="PF19979">
    <property type="entry name" value="DUF6415"/>
    <property type="match status" value="1"/>
</dbReference>
<name>A0ABP3HTE2_9ACTN</name>
<evidence type="ECO:0000313" key="3">
    <source>
        <dbReference type="Proteomes" id="UP001500063"/>
    </source>
</evidence>
<organism evidence="2 3">
    <name type="scientific">Streptomyces blastmyceticus</name>
    <dbReference type="NCBI Taxonomy" id="68180"/>
    <lineage>
        <taxon>Bacteria</taxon>
        <taxon>Bacillati</taxon>
        <taxon>Actinomycetota</taxon>
        <taxon>Actinomycetes</taxon>
        <taxon>Kitasatosporales</taxon>
        <taxon>Streptomycetaceae</taxon>
        <taxon>Streptomyces</taxon>
    </lineage>
</organism>
<gene>
    <name evidence="2" type="ORF">GCM10010319_65710</name>
</gene>
<evidence type="ECO:0000313" key="2">
    <source>
        <dbReference type="EMBL" id="GAA0378029.1"/>
    </source>
</evidence>
<dbReference type="RefSeq" id="WP_344123728.1">
    <property type="nucleotide sequence ID" value="NZ_BAAABW010000039.1"/>
</dbReference>
<dbReference type="Proteomes" id="UP001500063">
    <property type="component" value="Unassembled WGS sequence"/>
</dbReference>